<dbReference type="InterPro" id="IPR025662">
    <property type="entry name" value="Sigma_54_int_dom_ATP-bd_1"/>
</dbReference>
<accession>G4SWU9</accession>
<proteinExistence type="predicted"/>
<dbReference type="PANTHER" id="PTHR32071">
    <property type="entry name" value="TRANSCRIPTIONAL REGULATORY PROTEIN"/>
    <property type="match status" value="1"/>
</dbReference>
<dbReference type="Gene3D" id="3.40.50.300">
    <property type="entry name" value="P-loop containing nucleotide triphosphate hydrolases"/>
    <property type="match status" value="1"/>
</dbReference>
<keyword evidence="1" id="KW-0547">Nucleotide-binding</keyword>
<dbReference type="Pfam" id="PF02954">
    <property type="entry name" value="HTH_8"/>
    <property type="match status" value="1"/>
</dbReference>
<dbReference type="FunFam" id="3.40.50.300:FF:000006">
    <property type="entry name" value="DNA-binding transcriptional regulator NtrC"/>
    <property type="match status" value="1"/>
</dbReference>
<evidence type="ECO:0000313" key="6">
    <source>
        <dbReference type="EMBL" id="CCE22015.1"/>
    </source>
</evidence>
<dbReference type="SUPFAM" id="SSF46689">
    <property type="entry name" value="Homeodomain-like"/>
    <property type="match status" value="1"/>
</dbReference>
<dbReference type="PRINTS" id="PR01590">
    <property type="entry name" value="HTHFIS"/>
</dbReference>
<dbReference type="Pfam" id="PF25601">
    <property type="entry name" value="AAA_lid_14"/>
    <property type="match status" value="1"/>
</dbReference>
<dbReference type="GO" id="GO:0005524">
    <property type="term" value="F:ATP binding"/>
    <property type="evidence" value="ECO:0007669"/>
    <property type="project" value="UniProtKB-KW"/>
</dbReference>
<dbReference type="Proteomes" id="UP000008315">
    <property type="component" value="Chromosome"/>
</dbReference>
<dbReference type="Gene3D" id="1.10.8.60">
    <property type="match status" value="1"/>
</dbReference>
<dbReference type="InterPro" id="IPR058031">
    <property type="entry name" value="AAA_lid_NorR"/>
</dbReference>
<dbReference type="Pfam" id="PF18546">
    <property type="entry name" value="MetOD1"/>
    <property type="match status" value="1"/>
</dbReference>
<keyword evidence="4" id="KW-0804">Transcription</keyword>
<dbReference type="GO" id="GO:0043565">
    <property type="term" value="F:sequence-specific DNA binding"/>
    <property type="evidence" value="ECO:0007669"/>
    <property type="project" value="InterPro"/>
</dbReference>
<dbReference type="InterPro" id="IPR009057">
    <property type="entry name" value="Homeodomain-like_sf"/>
</dbReference>
<evidence type="ECO:0000256" key="1">
    <source>
        <dbReference type="ARBA" id="ARBA00022741"/>
    </source>
</evidence>
<dbReference type="InterPro" id="IPR025944">
    <property type="entry name" value="Sigma_54_int_dom_CS"/>
</dbReference>
<dbReference type="PROSITE" id="PS50045">
    <property type="entry name" value="SIGMA54_INTERACT_4"/>
    <property type="match status" value="1"/>
</dbReference>
<evidence type="ECO:0000256" key="2">
    <source>
        <dbReference type="ARBA" id="ARBA00022840"/>
    </source>
</evidence>
<keyword evidence="3" id="KW-0805">Transcription regulation</keyword>
<evidence type="ECO:0000256" key="3">
    <source>
        <dbReference type="ARBA" id="ARBA00023015"/>
    </source>
</evidence>
<evidence type="ECO:0000259" key="5">
    <source>
        <dbReference type="PROSITE" id="PS50045"/>
    </source>
</evidence>
<feature type="domain" description="Sigma-54 factor interaction" evidence="5">
    <location>
        <begin position="213"/>
        <end position="442"/>
    </location>
</feature>
<dbReference type="CDD" id="cd00009">
    <property type="entry name" value="AAA"/>
    <property type="match status" value="1"/>
</dbReference>
<dbReference type="PROSITE" id="PS00688">
    <property type="entry name" value="SIGMA54_INTERACT_3"/>
    <property type="match status" value="1"/>
</dbReference>
<evidence type="ECO:0000256" key="4">
    <source>
        <dbReference type="ARBA" id="ARBA00023163"/>
    </source>
</evidence>
<dbReference type="STRING" id="1091494.MEALZ_0315"/>
<name>G4SWU9_META2</name>
<protein>
    <submittedName>
        <fullName evidence="6">Sigma-54 dependent transcriptional regulator</fullName>
    </submittedName>
</protein>
<dbReference type="AlphaFoldDB" id="G4SWU9"/>
<keyword evidence="7" id="KW-1185">Reference proteome</keyword>
<dbReference type="KEGG" id="mah:MEALZ_0315"/>
<dbReference type="EMBL" id="FO082060">
    <property type="protein sequence ID" value="CCE22015.1"/>
    <property type="molecule type" value="Genomic_DNA"/>
</dbReference>
<dbReference type="SUPFAM" id="SSF52540">
    <property type="entry name" value="P-loop containing nucleoside triphosphate hydrolases"/>
    <property type="match status" value="1"/>
</dbReference>
<dbReference type="Pfam" id="PF00158">
    <property type="entry name" value="Sigma54_activat"/>
    <property type="match status" value="1"/>
</dbReference>
<reference evidence="7" key="1">
    <citation type="journal article" date="2012" name="J. Bacteriol.">
        <title>Genome sequence of the haloalkaliphilic methanotrophic bacterium Methylomicrobium alcaliphilum 20Z.</title>
        <authorList>
            <person name="Vuilleumier S."/>
            <person name="Khmelenina V.N."/>
            <person name="Bringel F."/>
            <person name="Reshetnikov A.S."/>
            <person name="Lajus A."/>
            <person name="Mangenot S."/>
            <person name="Rouy Z."/>
            <person name="Op den Camp H.J."/>
            <person name="Jetten M.S."/>
            <person name="Dispirito A.A."/>
            <person name="Dunfield P."/>
            <person name="Klotz M.G."/>
            <person name="Semrau J.D."/>
            <person name="Stein L.Y."/>
            <person name="Barbe V."/>
            <person name="Medigue C."/>
            <person name="Trotsenko Y.A."/>
            <person name="Kalyuzhnaya M.G."/>
        </authorList>
    </citation>
    <scope>NUCLEOTIDE SEQUENCE [LARGE SCALE GENOMIC DNA]</scope>
    <source>
        <strain evidence="7">DSM 19304 / NCIMB 14124 / VKM B-2133 / 20Z</strain>
    </source>
</reference>
<gene>
    <name evidence="6" type="ordered locus">MEALZ_0315</name>
</gene>
<dbReference type="HOGENOM" id="CLU_000445_118_1_6"/>
<dbReference type="PROSITE" id="PS00675">
    <property type="entry name" value="SIGMA54_INTERACT_1"/>
    <property type="match status" value="1"/>
</dbReference>
<dbReference type="InterPro" id="IPR041359">
    <property type="entry name" value="MetOD1"/>
</dbReference>
<dbReference type="InterPro" id="IPR002197">
    <property type="entry name" value="HTH_Fis"/>
</dbReference>
<dbReference type="PATRIC" id="fig|271065.3.peg.325"/>
<dbReference type="SMART" id="SM00382">
    <property type="entry name" value="AAA"/>
    <property type="match status" value="1"/>
</dbReference>
<dbReference type="InterPro" id="IPR027417">
    <property type="entry name" value="P-loop_NTPase"/>
</dbReference>
<keyword evidence="2" id="KW-0067">ATP-binding</keyword>
<dbReference type="InterPro" id="IPR003593">
    <property type="entry name" value="AAA+_ATPase"/>
</dbReference>
<organism evidence="6 7">
    <name type="scientific">Methylotuvimicrobium alcaliphilum (strain DSM 19304 / NCIMB 14124 / VKM B-2133 / 20Z)</name>
    <name type="common">Methylomicrobium alcaliphilum</name>
    <dbReference type="NCBI Taxonomy" id="1091494"/>
    <lineage>
        <taxon>Bacteria</taxon>
        <taxon>Pseudomonadati</taxon>
        <taxon>Pseudomonadota</taxon>
        <taxon>Gammaproteobacteria</taxon>
        <taxon>Methylococcales</taxon>
        <taxon>Methylococcaceae</taxon>
        <taxon>Methylotuvimicrobium</taxon>
    </lineage>
</organism>
<dbReference type="Gene3D" id="1.10.10.60">
    <property type="entry name" value="Homeodomain-like"/>
    <property type="match status" value="1"/>
</dbReference>
<dbReference type="InterPro" id="IPR002078">
    <property type="entry name" value="Sigma_54_int"/>
</dbReference>
<sequence length="527" mass="58856">MNNRLMSRLTPVSFLQAFVIHSVNLWKKQNLKLSNQDNSIQYLGLSASSCFEDTVRKQLEFQDALTHDQYADVIIEIKNQIGGEFTRASGGKGVIRVENSRCPFGALVKETPELCQMTSSVFGGIAARNFGYAQVELRKRIAVGDSACDVVIYLNRENHQHRHGDEYFFQDGELISKLDDTDAIVQVSDKTKQDWCSCRTTESAVVQKKQPLVIGHSKAIRDVTEAIEIVAPTMANVLLGGETGVGKEIIARAIHAQSERNPEKFIAVNCAAIAEPLIESAFFGHEKGAFTGAYNVHKGFFERACTGTLFLDEIDGLSLSSQAKLLRVLQEGEVERVGGRQLIKTDVRIIVASNRNLKDLVSAGEFRKDLFYRLNIVTIAVPSLRERRDDICVLVDHFLKQLSVKYQKPPKKLGEQVLLKIMRYDWPGNIRELENVLESAFLFAKTEVIENVTVEVSDSETGKGHYSLLKAKKGEIASEVEIKLLHDALARCSGNVSAVAREMGITPRAIHQKLKKYRIDAGEYRTK</sequence>
<evidence type="ECO:0000313" key="7">
    <source>
        <dbReference type="Proteomes" id="UP000008315"/>
    </source>
</evidence>
<dbReference type="GO" id="GO:0006355">
    <property type="term" value="P:regulation of DNA-templated transcription"/>
    <property type="evidence" value="ECO:0007669"/>
    <property type="project" value="InterPro"/>
</dbReference>